<evidence type="ECO:0000256" key="3">
    <source>
        <dbReference type="ARBA" id="ARBA00022840"/>
    </source>
</evidence>
<dbReference type="Pfam" id="PF00582">
    <property type="entry name" value="Usp"/>
    <property type="match status" value="1"/>
</dbReference>
<evidence type="ECO:0000259" key="4">
    <source>
        <dbReference type="Pfam" id="PF00582"/>
    </source>
</evidence>
<evidence type="ECO:0000313" key="6">
    <source>
        <dbReference type="Proteomes" id="UP000216311"/>
    </source>
</evidence>
<dbReference type="RefSeq" id="WP_094365023.1">
    <property type="nucleotide sequence ID" value="NZ_NMVQ01000044.1"/>
</dbReference>
<dbReference type="InterPro" id="IPR006016">
    <property type="entry name" value="UspA"/>
</dbReference>
<keyword evidence="2" id="KW-0547">Nucleotide-binding</keyword>
<comment type="similarity">
    <text evidence="1">Belongs to the universal stress protein A family.</text>
</comment>
<dbReference type="PRINTS" id="PR01438">
    <property type="entry name" value="UNVRSLSTRESS"/>
</dbReference>
<dbReference type="PANTHER" id="PTHR46268">
    <property type="entry name" value="STRESS RESPONSE PROTEIN NHAX"/>
    <property type="match status" value="1"/>
</dbReference>
<dbReference type="EMBL" id="NMVQ01000044">
    <property type="protein sequence ID" value="OYO18355.1"/>
    <property type="molecule type" value="Genomic_DNA"/>
</dbReference>
<keyword evidence="3" id="KW-0067">ATP-binding</keyword>
<evidence type="ECO:0000256" key="1">
    <source>
        <dbReference type="ARBA" id="ARBA00008791"/>
    </source>
</evidence>
<dbReference type="SUPFAM" id="SSF52402">
    <property type="entry name" value="Adenine nucleotide alpha hydrolases-like"/>
    <property type="match status" value="1"/>
</dbReference>
<gene>
    <name evidence="5" type="ORF">CGZ93_15295</name>
</gene>
<name>A0A255GRB9_9ACTN</name>
<dbReference type="Gene3D" id="3.40.50.620">
    <property type="entry name" value="HUPs"/>
    <property type="match status" value="1"/>
</dbReference>
<keyword evidence="6" id="KW-1185">Reference proteome</keyword>
<sequence>MSGIMVGHDGSNHSQTALREALALAQGLGEEVTVVRAFGLREIGIPAGLAPFGQVPSIDEIGEHVATALKRQIAPALADFEDVPVTVRAVPGKSAAVLIRESEGFRMLVVASRGLGGLDKLLMGSVSERVVALAPVPVLVTRSRSTDG</sequence>
<dbReference type="PANTHER" id="PTHR46268:SF27">
    <property type="entry name" value="UNIVERSAL STRESS PROTEIN RV2623"/>
    <property type="match status" value="1"/>
</dbReference>
<dbReference type="AlphaFoldDB" id="A0A255GRB9"/>
<evidence type="ECO:0000313" key="5">
    <source>
        <dbReference type="EMBL" id="OYO18355.1"/>
    </source>
</evidence>
<feature type="domain" description="UspA" evidence="4">
    <location>
        <begin position="4"/>
        <end position="142"/>
    </location>
</feature>
<comment type="caution">
    <text evidence="5">The sequence shown here is derived from an EMBL/GenBank/DDBJ whole genome shotgun (WGS) entry which is preliminary data.</text>
</comment>
<protein>
    <submittedName>
        <fullName evidence="5">Universal stress protein UspA</fullName>
    </submittedName>
</protein>
<proteinExistence type="inferred from homology"/>
<dbReference type="OrthoDB" id="6174426at2"/>
<evidence type="ECO:0000256" key="2">
    <source>
        <dbReference type="ARBA" id="ARBA00022741"/>
    </source>
</evidence>
<dbReference type="InterPro" id="IPR014729">
    <property type="entry name" value="Rossmann-like_a/b/a_fold"/>
</dbReference>
<accession>A0A255GRB9</accession>
<dbReference type="GO" id="GO:0005524">
    <property type="term" value="F:ATP binding"/>
    <property type="evidence" value="ECO:0007669"/>
    <property type="project" value="UniProtKB-KW"/>
</dbReference>
<reference evidence="5 6" key="1">
    <citation type="submission" date="2017-07" db="EMBL/GenBank/DDBJ databases">
        <title>Draft whole genome sequences of clinical Proprionibacteriaceae strains.</title>
        <authorList>
            <person name="Bernier A.-M."/>
            <person name="Bernard K."/>
            <person name="Domingo M.-C."/>
        </authorList>
    </citation>
    <scope>NUCLEOTIDE SEQUENCE [LARGE SCALE GENOMIC DNA]</scope>
    <source>
        <strain evidence="5 6">NML 130396</strain>
    </source>
</reference>
<dbReference type="Proteomes" id="UP000216311">
    <property type="component" value="Unassembled WGS sequence"/>
</dbReference>
<organism evidence="5 6">
    <name type="scientific">Enemella dayhoffiae</name>
    <dbReference type="NCBI Taxonomy" id="2016507"/>
    <lineage>
        <taxon>Bacteria</taxon>
        <taxon>Bacillati</taxon>
        <taxon>Actinomycetota</taxon>
        <taxon>Actinomycetes</taxon>
        <taxon>Propionibacteriales</taxon>
        <taxon>Propionibacteriaceae</taxon>
        <taxon>Enemella</taxon>
    </lineage>
</organism>
<dbReference type="CDD" id="cd00293">
    <property type="entry name" value="USP-like"/>
    <property type="match status" value="1"/>
</dbReference>
<dbReference type="InterPro" id="IPR006015">
    <property type="entry name" value="Universal_stress_UspA"/>
</dbReference>